<evidence type="ECO:0000256" key="1">
    <source>
        <dbReference type="ARBA" id="ARBA00001966"/>
    </source>
</evidence>
<dbReference type="SUPFAM" id="SSF52540">
    <property type="entry name" value="P-loop containing nucleoside triphosphate hydrolases"/>
    <property type="match status" value="1"/>
</dbReference>
<dbReference type="PROSITE" id="PS51193">
    <property type="entry name" value="HELICASE_ATP_BIND_2"/>
    <property type="match status" value="1"/>
</dbReference>
<dbReference type="Gene3D" id="3.40.50.300">
    <property type="entry name" value="P-loop containing nucleotide triphosphate hydrolases"/>
    <property type="match status" value="3"/>
</dbReference>
<feature type="domain" description="BPTI/Kunitz inhibitor" evidence="19">
    <location>
        <begin position="1347"/>
        <end position="1403"/>
    </location>
</feature>
<evidence type="ECO:0000256" key="13">
    <source>
        <dbReference type="ARBA" id="ARBA00023204"/>
    </source>
</evidence>
<feature type="domain" description="BPTI/Kunitz inhibitor" evidence="19">
    <location>
        <begin position="1246"/>
        <end position="1298"/>
    </location>
</feature>
<dbReference type="FunFam" id="3.40.50.300:FF:000731">
    <property type="entry name" value="Fanconi anemia group J protein homolog"/>
    <property type="match status" value="1"/>
</dbReference>
<keyword evidence="7" id="KW-0227">DNA damage</keyword>
<dbReference type="EC" id="5.6.2.3" evidence="16"/>
<dbReference type="InterPro" id="IPR002223">
    <property type="entry name" value="Kunitz_BPTI"/>
</dbReference>
<dbReference type="Pfam" id="PF00014">
    <property type="entry name" value="Kunitz_BPTI"/>
    <property type="match status" value="2"/>
</dbReference>
<accession>A0A1Y3ETE3</accession>
<dbReference type="Pfam" id="PF14625">
    <property type="entry name" value="Lustrin_cystein"/>
    <property type="match status" value="9"/>
</dbReference>
<dbReference type="Gene3D" id="1.10.30.20">
    <property type="entry name" value="Bacterial XPD DNA helicase, FeS cluster domain"/>
    <property type="match status" value="1"/>
</dbReference>
<comment type="similarity">
    <text evidence="3">Belongs to the DEAD box helicase family. DEAH subfamily.</text>
</comment>
<evidence type="ECO:0000256" key="9">
    <source>
        <dbReference type="ARBA" id="ARBA00022806"/>
    </source>
</evidence>
<keyword evidence="15" id="KW-0539">Nucleus</keyword>
<dbReference type="InterPro" id="IPR027417">
    <property type="entry name" value="P-loop_NTPase"/>
</dbReference>
<evidence type="ECO:0000256" key="3">
    <source>
        <dbReference type="ARBA" id="ARBA00008792"/>
    </source>
</evidence>
<dbReference type="GO" id="GO:0006289">
    <property type="term" value="P:nucleotide-excision repair"/>
    <property type="evidence" value="ECO:0007669"/>
    <property type="project" value="TreeGrafter"/>
</dbReference>
<evidence type="ECO:0000256" key="14">
    <source>
        <dbReference type="ARBA" id="ARBA00023235"/>
    </source>
</evidence>
<evidence type="ECO:0000256" key="15">
    <source>
        <dbReference type="ARBA" id="ARBA00023242"/>
    </source>
</evidence>
<dbReference type="PROSITE" id="PS00280">
    <property type="entry name" value="BPTI_KUNITZ_1"/>
    <property type="match status" value="1"/>
</dbReference>
<dbReference type="SMART" id="SM00491">
    <property type="entry name" value="HELICc2"/>
    <property type="match status" value="1"/>
</dbReference>
<evidence type="ECO:0000256" key="5">
    <source>
        <dbReference type="ARBA" id="ARBA00022723"/>
    </source>
</evidence>
<dbReference type="SMART" id="SM00131">
    <property type="entry name" value="KU"/>
    <property type="match status" value="2"/>
</dbReference>
<evidence type="ECO:0000256" key="18">
    <source>
        <dbReference type="ARBA" id="ARBA00082714"/>
    </source>
</evidence>
<keyword evidence="10" id="KW-0067">ATP-binding</keyword>
<evidence type="ECO:0000256" key="11">
    <source>
        <dbReference type="ARBA" id="ARBA00023004"/>
    </source>
</evidence>
<evidence type="ECO:0000256" key="7">
    <source>
        <dbReference type="ARBA" id="ARBA00022763"/>
    </source>
</evidence>
<comment type="caution">
    <text evidence="21">The sequence shown here is derived from an EMBL/GenBank/DDBJ whole genome shotgun (WGS) entry which is preliminary data.</text>
</comment>
<evidence type="ECO:0000256" key="4">
    <source>
        <dbReference type="ARBA" id="ARBA00022485"/>
    </source>
</evidence>
<dbReference type="InterPro" id="IPR020901">
    <property type="entry name" value="Prtase_inh_Kunz-CS"/>
</dbReference>
<evidence type="ECO:0000256" key="6">
    <source>
        <dbReference type="ARBA" id="ARBA00022741"/>
    </source>
</evidence>
<evidence type="ECO:0000256" key="10">
    <source>
        <dbReference type="ARBA" id="ARBA00022840"/>
    </source>
</evidence>
<dbReference type="SMART" id="SM00488">
    <property type="entry name" value="DEXDc2"/>
    <property type="match status" value="1"/>
</dbReference>
<dbReference type="Gene3D" id="1.10.275.40">
    <property type="match status" value="1"/>
</dbReference>
<dbReference type="SUPFAM" id="SSF57362">
    <property type="entry name" value="BPTI-like"/>
    <property type="match status" value="2"/>
</dbReference>
<evidence type="ECO:0000256" key="8">
    <source>
        <dbReference type="ARBA" id="ARBA00022801"/>
    </source>
</evidence>
<feature type="domain" description="Helicase ATP-binding" evidence="20">
    <location>
        <begin position="19"/>
        <end position="373"/>
    </location>
</feature>
<keyword evidence="14" id="KW-0413">Isomerase</keyword>
<dbReference type="PROSITE" id="PS50279">
    <property type="entry name" value="BPTI_KUNITZ_2"/>
    <property type="match status" value="2"/>
</dbReference>
<keyword evidence="13" id="KW-0234">DNA repair</keyword>
<dbReference type="GO" id="GO:0005634">
    <property type="term" value="C:nucleus"/>
    <property type="evidence" value="ECO:0007669"/>
    <property type="project" value="UniProtKB-SubCell"/>
</dbReference>
<name>A0A1Y3ETE3_9BILA</name>
<dbReference type="Gene3D" id="4.10.410.10">
    <property type="entry name" value="Pancreatic trypsin inhibitor Kunitz domain"/>
    <property type="match status" value="2"/>
</dbReference>
<dbReference type="Pfam" id="PF13307">
    <property type="entry name" value="Helicase_C_2"/>
    <property type="match status" value="1"/>
</dbReference>
<keyword evidence="6" id="KW-0547">Nucleotide-binding</keyword>
<protein>
    <recommendedName>
        <fullName evidence="16">DNA 5'-3' helicase</fullName>
        <ecNumber evidence="16">5.6.2.3</ecNumber>
    </recommendedName>
    <alternativeName>
        <fullName evidence="18">DNA 5'-3' helicase FANCJ</fullName>
    </alternativeName>
</protein>
<dbReference type="PANTHER" id="PTHR11472">
    <property type="entry name" value="DNA REPAIR DEAD HELICASE RAD3/XP-D SUBFAMILY MEMBER"/>
    <property type="match status" value="1"/>
</dbReference>
<dbReference type="Proteomes" id="UP000243006">
    <property type="component" value="Unassembled WGS sequence"/>
</dbReference>
<keyword evidence="12" id="KW-0411">Iron-sulfur</keyword>
<gene>
    <name evidence="21" type="ORF">D917_00134</name>
</gene>
<sequence length="1702" mass="190490">MKIINYCIIPLTQMNLAVGGANISFPFSPYPSQRAIMDRTLRALKHSNNCLIESPTGTGKSLALLCSALAWQKKFLESMDDMKIDKSPQPQSCKVMTNLTSNFEDSFEDSNDFSSPPRKKYSNNVCKMDLYESSFENEYCLDGAQNDGPCLKNKSCPKIFYAARTHKQLAQMVRELKKTHYQNVKMTIMASREFTCLNPNVCQEVDKSAACQKLLLNNKNGRCIFMRNLKKYDRNISGLRKLLYCSIKHKSLEETTDSGFAWDIEDIMQLGECHTICPYFACIDILARDAQLIFCPYNYLIAKKSDFVNEVAKPFVSYAKNIVDWIERESIIKNMTVQSEGLYTKIWTGADMYVQLQSMGLQRESIDELKTVLSCLLELDSNSSQGTAKHRIINDDKLLNCIKPMEKLLYALDYLYRDFDNYGEKNFGCYSYRMCLRKERLELLKSDSKNLRVLKNVHTNFTMVDSINFWCMNPAVAFDDVSSKTKSVILASGTLSPLKSYATELGLPFQFSLEAPHVVPPERMWIGSIGVGPNDIPLKATFQQAESFAFQDELASLLTNVCNVVPGGILCFIPSYRLLNKLVNRWKQVPGLWDRLNDCKQVIVEPKGSEHLESALTSFYYAIEHSTEINSKCTGALLLAVYRGKISEGIDFSDNSARAVIAVGIPFPNLKNIQVQLKKQYNNTRLKNAVGLGVQHSLISGDEWLEIQAYRALNQALGRCLRHKMDWGALLLVDSSHVLTMVQELNNSCAFIKKHLADVDRQLIVDQKYGVENCEKDCGLQKVFNEVHQACLYPYNISLESLRLAARCYPVKVGDSCQIDDDCEPTMKCQNKHCKCKESYEEFNQNCYKDDALCPNATVTKSHGSIITCSFSKQCPKSSFCNYDKTNKFPSVCCHEKKQSAEICWPWAPYFVNEKPLRCNPESNPCPHGFSCQFDEILNSHFCCMKRASISFPSKTTVTATAPTAYQPATFRVCPTGSTPYLLNGYPVACAPQTQVNGCPEEFSCQLHPSTGAYFFVDGCPPMTISASVESGKPMLCDLLHLNSCPTGSVCLYSQFYRHYQCCYPEKKSSISYSEKNTAAAISAMENCSKGELALRDQQTGLNVRCKLNSSISETCPIGYTCKPSERHIGSGICCSKNLTCPDGSSHFTDPFTLLPMRCSVNHNNNCPAGYGCIFSQNSGICCSLNKNDSFKKERDKLCPAGDPLADTVKKNSFHYCSEFEQCPIGYECTNTLNGSLCCPSRETVCTQLLNDGVSCERPRSVNYFFNVKLGICQPLFYKGCAGNANNFPTVAACENFCFSGNPALENGKLIRCDFSDKVCPLEHRCVHPVYGPPSLRVCCPSASIICSSDKDEGSFCNVNQISGSVTRYYFDFSTRSCQSFQFKGCEGNSNNFESLKLCMKFCSGFTTPLSPLHSSFTLKQRNFNIQSNSLCKIPGHHVAPGFLNFNCDPFVSSSCPEGYSCQSGLYNVLYSIGSLCPTGSAVYTQAINNEALKCNVEQNCPHGYVCSYSQTAQQHYCCSVEFSETKSEDCPLGQPYIYSNTNQPLSCKLEDDHCPTGYRCHISPITNALLCCPAHEEVLHTTAKNAFAAKTHSPLSILQTLKQKFTPKDGQVISLTHSPKIYNNAVGSSTPCDTSLKKTYGQQCCSDEQCLYKCIEYKSKKICSCPRHLLLDLTMETPRCVSRCDKQRDGAFCVRQKWFKH</sequence>
<organism evidence="21 22">
    <name type="scientific">Trichinella nativa</name>
    <dbReference type="NCBI Taxonomy" id="6335"/>
    <lineage>
        <taxon>Eukaryota</taxon>
        <taxon>Metazoa</taxon>
        <taxon>Ecdysozoa</taxon>
        <taxon>Nematoda</taxon>
        <taxon>Enoplea</taxon>
        <taxon>Dorylaimia</taxon>
        <taxon>Trichinellida</taxon>
        <taxon>Trichinellidae</taxon>
        <taxon>Trichinella</taxon>
    </lineage>
</organism>
<dbReference type="CDD" id="cd18788">
    <property type="entry name" value="SF2_C_XPD"/>
    <property type="match status" value="1"/>
</dbReference>
<dbReference type="GO" id="GO:1990918">
    <property type="term" value="P:double-strand break repair involved in meiotic recombination"/>
    <property type="evidence" value="ECO:0007669"/>
    <property type="project" value="TreeGrafter"/>
</dbReference>
<keyword evidence="8" id="KW-0378">Hydrolase</keyword>
<dbReference type="InterPro" id="IPR042493">
    <property type="entry name" value="XPD_DNA_FeS"/>
</dbReference>
<evidence type="ECO:0000313" key="22">
    <source>
        <dbReference type="Proteomes" id="UP000243006"/>
    </source>
</evidence>
<dbReference type="InterPro" id="IPR045028">
    <property type="entry name" value="DinG/Rad3-like"/>
</dbReference>
<dbReference type="InterPro" id="IPR006150">
    <property type="entry name" value="Cys_repeat_1"/>
</dbReference>
<dbReference type="GO" id="GO:0046872">
    <property type="term" value="F:metal ion binding"/>
    <property type="evidence" value="ECO:0007669"/>
    <property type="project" value="UniProtKB-KW"/>
</dbReference>
<evidence type="ECO:0000313" key="21">
    <source>
        <dbReference type="EMBL" id="OUC46789.1"/>
    </source>
</evidence>
<dbReference type="GO" id="GO:0003677">
    <property type="term" value="F:DNA binding"/>
    <property type="evidence" value="ECO:0007669"/>
    <property type="project" value="InterPro"/>
</dbReference>
<keyword evidence="11" id="KW-0408">Iron</keyword>
<evidence type="ECO:0000256" key="12">
    <source>
        <dbReference type="ARBA" id="ARBA00023014"/>
    </source>
</evidence>
<evidence type="ECO:0000256" key="2">
    <source>
        <dbReference type="ARBA" id="ARBA00004123"/>
    </source>
</evidence>
<reference evidence="21 22" key="1">
    <citation type="submission" date="2015-04" db="EMBL/GenBank/DDBJ databases">
        <title>Draft genome of the roundworm Trichinella nativa.</title>
        <authorList>
            <person name="Mitreva M."/>
        </authorList>
    </citation>
    <scope>NUCLEOTIDE SEQUENCE [LARGE SCALE GENOMIC DNA]</scope>
    <source>
        <strain evidence="21 22">ISS45</strain>
    </source>
</reference>
<keyword evidence="5" id="KW-0479">Metal-binding</keyword>
<dbReference type="GO" id="GO:0043139">
    <property type="term" value="F:5'-3' DNA helicase activity"/>
    <property type="evidence" value="ECO:0007669"/>
    <property type="project" value="UniProtKB-EC"/>
</dbReference>
<comment type="subcellular location">
    <subcellularLocation>
        <location evidence="2">Nucleus</location>
    </subcellularLocation>
</comment>
<dbReference type="GO" id="GO:0005524">
    <property type="term" value="F:ATP binding"/>
    <property type="evidence" value="ECO:0007669"/>
    <property type="project" value="UniProtKB-KW"/>
</dbReference>
<comment type="catalytic activity">
    <reaction evidence="17">
        <text>ATP + H2O = ADP + phosphate + H(+)</text>
        <dbReference type="Rhea" id="RHEA:13065"/>
        <dbReference type="ChEBI" id="CHEBI:15377"/>
        <dbReference type="ChEBI" id="CHEBI:15378"/>
        <dbReference type="ChEBI" id="CHEBI:30616"/>
        <dbReference type="ChEBI" id="CHEBI:43474"/>
        <dbReference type="ChEBI" id="CHEBI:456216"/>
        <dbReference type="EC" id="5.6.2.3"/>
    </reaction>
</comment>
<dbReference type="EMBL" id="LVZM01005885">
    <property type="protein sequence ID" value="OUC46789.1"/>
    <property type="molecule type" value="Genomic_DNA"/>
</dbReference>
<dbReference type="InterPro" id="IPR006555">
    <property type="entry name" value="ATP-dep_Helicase_C"/>
</dbReference>
<dbReference type="GO" id="GO:0051539">
    <property type="term" value="F:4 iron, 4 sulfur cluster binding"/>
    <property type="evidence" value="ECO:0007669"/>
    <property type="project" value="UniProtKB-KW"/>
</dbReference>
<keyword evidence="9 21" id="KW-0347">Helicase</keyword>
<evidence type="ECO:0000259" key="19">
    <source>
        <dbReference type="PROSITE" id="PS50279"/>
    </source>
</evidence>
<dbReference type="GO" id="GO:0016818">
    <property type="term" value="F:hydrolase activity, acting on acid anhydrides, in phosphorus-containing anhydrides"/>
    <property type="evidence" value="ECO:0007669"/>
    <property type="project" value="InterPro"/>
</dbReference>
<proteinExistence type="inferred from homology"/>
<dbReference type="CDD" id="cd00109">
    <property type="entry name" value="Kunitz-type"/>
    <property type="match status" value="2"/>
</dbReference>
<evidence type="ECO:0000256" key="17">
    <source>
        <dbReference type="ARBA" id="ARBA00048954"/>
    </source>
</evidence>
<dbReference type="InterPro" id="IPR006554">
    <property type="entry name" value="Helicase-like_DEXD_c2"/>
</dbReference>
<dbReference type="PANTHER" id="PTHR11472:SF47">
    <property type="entry name" value="FANCONI ANEMIA GROUP J PROTEIN"/>
    <property type="match status" value="1"/>
</dbReference>
<dbReference type="Pfam" id="PF06733">
    <property type="entry name" value="DEAD_2"/>
    <property type="match status" value="1"/>
</dbReference>
<comment type="cofactor">
    <cofactor evidence="1">
        <name>[4Fe-4S] cluster</name>
        <dbReference type="ChEBI" id="CHEBI:49883"/>
    </cofactor>
</comment>
<dbReference type="InterPro" id="IPR010614">
    <property type="entry name" value="RAD3-like_helicase_DEAD"/>
</dbReference>
<dbReference type="GO" id="GO:0004867">
    <property type="term" value="F:serine-type endopeptidase inhibitor activity"/>
    <property type="evidence" value="ECO:0007669"/>
    <property type="project" value="InterPro"/>
</dbReference>
<dbReference type="InterPro" id="IPR014013">
    <property type="entry name" value="Helic_SF1/SF2_ATP-bd_DinG/Rad3"/>
</dbReference>
<evidence type="ECO:0000256" key="16">
    <source>
        <dbReference type="ARBA" id="ARBA00044969"/>
    </source>
</evidence>
<dbReference type="InterPro" id="IPR028150">
    <property type="entry name" value="Lustrin_cystein"/>
</dbReference>
<evidence type="ECO:0000259" key="20">
    <source>
        <dbReference type="PROSITE" id="PS51193"/>
    </source>
</evidence>
<dbReference type="SMART" id="SM00289">
    <property type="entry name" value="WR1"/>
    <property type="match status" value="12"/>
</dbReference>
<dbReference type="InterPro" id="IPR036880">
    <property type="entry name" value="Kunitz_BPTI_sf"/>
</dbReference>
<keyword evidence="4" id="KW-0004">4Fe-4S</keyword>